<proteinExistence type="predicted"/>
<dbReference type="EC" id="1.21.4.2" evidence="3"/>
<reference evidence="3" key="1">
    <citation type="submission" date="2016-08" db="EMBL/GenBank/DDBJ databases">
        <authorList>
            <person name="Seilhamer J.J."/>
        </authorList>
    </citation>
    <scope>NUCLEOTIDE SEQUENCE</scope>
    <source>
        <strain evidence="3">86-1</strain>
    </source>
</reference>
<dbReference type="Pfam" id="PF07355">
    <property type="entry name" value="GRDB"/>
    <property type="match status" value="1"/>
</dbReference>
<feature type="compositionally biased region" description="Basic and acidic residues" evidence="2">
    <location>
        <begin position="17"/>
        <end position="27"/>
    </location>
</feature>
<dbReference type="AlphaFoldDB" id="A0A212L667"/>
<dbReference type="NCBIfam" id="TIGR01918">
    <property type="entry name" value="various_sel_PB"/>
    <property type="match status" value="1"/>
</dbReference>
<dbReference type="InterPro" id="IPR010187">
    <property type="entry name" value="Various_sel_PB"/>
</dbReference>
<feature type="region of interest" description="Disordered" evidence="2">
    <location>
        <begin position="17"/>
        <end position="36"/>
    </location>
</feature>
<keyword evidence="1 3" id="KW-0560">Oxidoreductase</keyword>
<sequence length="351" mass="37908">MQYRIVHYINQFYAGKGGEDKADHKPESVPSPVGPGSEITRLLKEAGGEGEIVGTVICGDSYYGENIEEARETCLALIEAFKPDLLIAGPAFNAGRYGVACGDIASAAGEKFGIPTVTGMFKENPGLELYGKGCYVVPSSESARSMRKDLAAMTELGLKLVKKIPMGPAREEGYFSRGIRKCFFKEKTGAARAVDMMLARLRGEEFHTEYEMPVFKKIPPALPVRDIKNATIAIISSGGVVPVGNPDHIRVSSADSFGSYSIAGINDLTPENYESIHGGYDRAMAAIDPDCIVPVDELRKLEKEGAFKKLHDFFYTTTGTGTSVNNAEKFGQEIGEILRNAEVDAAILTST</sequence>
<protein>
    <submittedName>
        <fullName evidence="3">Glycine reductase complex component B subunit gamma</fullName>
        <ecNumber evidence="3">1.21.4.2</ecNumber>
    </submittedName>
</protein>
<dbReference type="GO" id="GO:0030699">
    <property type="term" value="F:glycine reductase activity"/>
    <property type="evidence" value="ECO:0007669"/>
    <property type="project" value="UniProtKB-EC"/>
</dbReference>
<evidence type="ECO:0000313" key="3">
    <source>
        <dbReference type="EMBL" id="SCM73010.1"/>
    </source>
</evidence>
<organism evidence="3">
    <name type="scientific">uncultured Desulfovibrio sp</name>
    <dbReference type="NCBI Taxonomy" id="167968"/>
    <lineage>
        <taxon>Bacteria</taxon>
        <taxon>Pseudomonadati</taxon>
        <taxon>Thermodesulfobacteriota</taxon>
        <taxon>Desulfovibrionia</taxon>
        <taxon>Desulfovibrionales</taxon>
        <taxon>Desulfovibrionaceae</taxon>
        <taxon>Desulfovibrio</taxon>
        <taxon>environmental samples</taxon>
    </lineage>
</organism>
<gene>
    <name evidence="3" type="primary">grdB</name>
    <name evidence="3" type="ORF">KL86DES1_20974</name>
</gene>
<dbReference type="EMBL" id="FMJC01000002">
    <property type="protein sequence ID" value="SCM73010.1"/>
    <property type="molecule type" value="Genomic_DNA"/>
</dbReference>
<evidence type="ECO:0000256" key="1">
    <source>
        <dbReference type="ARBA" id="ARBA00023002"/>
    </source>
</evidence>
<evidence type="ECO:0000256" key="2">
    <source>
        <dbReference type="SAM" id="MobiDB-lite"/>
    </source>
</evidence>
<accession>A0A212L667</accession>
<name>A0A212L667_9BACT</name>